<keyword evidence="1" id="KW-0378">Hydrolase</keyword>
<dbReference type="GO" id="GO:0004519">
    <property type="term" value="F:endonuclease activity"/>
    <property type="evidence" value="ECO:0007669"/>
    <property type="project" value="UniProtKB-KW"/>
</dbReference>
<dbReference type="OrthoDB" id="1435101at2759"/>
<sequence length="308" mass="34895">MRGVSSLIHTVFIHPSMRRKRHRESVYTLIIPKAKKQKTQMAQNYREIGWIDSSDSEISDAEEVRNPENPITRPLQNPDQLELLLFPLCKTTLMQIGIKVVGGHHNRFVIHFEVMADMQQILNEGPWSVQGSLLIVFPWERNAALRQIVVSEVSVWVQLWDVPLEYQTPLVAHQIGSLIGVVREKMGNNSRFNVAMREFSVYAVDVAVLVIFRKSVIGPRSKLSLFCPGSKSIPQYSSSENHFCSSPVDSYGYVTNCPLLINLMFLKTSLVTIPPKNLNEEDLNALTEQSFSTTYNSENFTIDGGSEE</sequence>
<dbReference type="Proteomes" id="UP000634136">
    <property type="component" value="Unassembled WGS sequence"/>
</dbReference>
<protein>
    <submittedName>
        <fullName evidence="1">Endonuclease/exonuclease/phosphatase</fullName>
    </submittedName>
</protein>
<organism evidence="1 2">
    <name type="scientific">Senna tora</name>
    <dbReference type="NCBI Taxonomy" id="362788"/>
    <lineage>
        <taxon>Eukaryota</taxon>
        <taxon>Viridiplantae</taxon>
        <taxon>Streptophyta</taxon>
        <taxon>Embryophyta</taxon>
        <taxon>Tracheophyta</taxon>
        <taxon>Spermatophyta</taxon>
        <taxon>Magnoliopsida</taxon>
        <taxon>eudicotyledons</taxon>
        <taxon>Gunneridae</taxon>
        <taxon>Pentapetalae</taxon>
        <taxon>rosids</taxon>
        <taxon>fabids</taxon>
        <taxon>Fabales</taxon>
        <taxon>Fabaceae</taxon>
        <taxon>Caesalpinioideae</taxon>
        <taxon>Cassia clade</taxon>
        <taxon>Senna</taxon>
    </lineage>
</organism>
<reference evidence="1" key="1">
    <citation type="submission" date="2020-09" db="EMBL/GenBank/DDBJ databases">
        <title>Genome-Enabled Discovery of Anthraquinone Biosynthesis in Senna tora.</title>
        <authorList>
            <person name="Kang S.-H."/>
            <person name="Pandey R.P."/>
            <person name="Lee C.-M."/>
            <person name="Sim J.-S."/>
            <person name="Jeong J.-T."/>
            <person name="Choi B.-S."/>
            <person name="Jung M."/>
            <person name="Ginzburg D."/>
            <person name="Zhao K."/>
            <person name="Won S.Y."/>
            <person name="Oh T.-J."/>
            <person name="Yu Y."/>
            <person name="Kim N.-H."/>
            <person name="Lee O.R."/>
            <person name="Lee T.-H."/>
            <person name="Bashyal P."/>
            <person name="Kim T.-S."/>
            <person name="Lee W.-H."/>
            <person name="Kawkins C."/>
            <person name="Kim C.-K."/>
            <person name="Kim J.S."/>
            <person name="Ahn B.O."/>
            <person name="Rhee S.Y."/>
            <person name="Sohng J.K."/>
        </authorList>
    </citation>
    <scope>NUCLEOTIDE SEQUENCE</scope>
    <source>
        <tissue evidence="1">Leaf</tissue>
    </source>
</reference>
<name>A0A834T4Z8_9FABA</name>
<proteinExistence type="predicted"/>
<evidence type="ECO:0000313" key="2">
    <source>
        <dbReference type="Proteomes" id="UP000634136"/>
    </source>
</evidence>
<dbReference type="InterPro" id="IPR040256">
    <property type="entry name" value="At4g02000-like"/>
</dbReference>
<evidence type="ECO:0000313" key="1">
    <source>
        <dbReference type="EMBL" id="KAF7815201.1"/>
    </source>
</evidence>
<gene>
    <name evidence="1" type="ORF">G2W53_029170</name>
</gene>
<keyword evidence="1" id="KW-0255">Endonuclease</keyword>
<keyword evidence="2" id="KW-1185">Reference proteome</keyword>
<dbReference type="AlphaFoldDB" id="A0A834T4Z8"/>
<accession>A0A834T4Z8</accession>
<dbReference type="GO" id="GO:0004527">
    <property type="term" value="F:exonuclease activity"/>
    <property type="evidence" value="ECO:0007669"/>
    <property type="project" value="UniProtKB-KW"/>
</dbReference>
<keyword evidence="1" id="KW-0540">Nuclease</keyword>
<dbReference type="PANTHER" id="PTHR31286:SF167">
    <property type="entry name" value="OS09G0268800 PROTEIN"/>
    <property type="match status" value="1"/>
</dbReference>
<dbReference type="EMBL" id="JAAIUW010000009">
    <property type="protein sequence ID" value="KAF7815201.1"/>
    <property type="molecule type" value="Genomic_DNA"/>
</dbReference>
<dbReference type="PANTHER" id="PTHR31286">
    <property type="entry name" value="GLYCINE-RICH CELL WALL STRUCTURAL PROTEIN 1.8-LIKE"/>
    <property type="match status" value="1"/>
</dbReference>
<keyword evidence="1" id="KW-0269">Exonuclease</keyword>
<comment type="caution">
    <text evidence="1">The sequence shown here is derived from an EMBL/GenBank/DDBJ whole genome shotgun (WGS) entry which is preliminary data.</text>
</comment>